<feature type="compositionally biased region" description="Basic residues" evidence="1">
    <location>
        <begin position="275"/>
        <end position="284"/>
    </location>
</feature>
<keyword evidence="3" id="KW-1185">Reference proteome</keyword>
<proteinExistence type="predicted"/>
<dbReference type="Proteomes" id="UP001163846">
    <property type="component" value="Unassembled WGS sequence"/>
</dbReference>
<dbReference type="EMBL" id="MU806052">
    <property type="protein sequence ID" value="KAJ3841092.1"/>
    <property type="molecule type" value="Genomic_DNA"/>
</dbReference>
<feature type="compositionally biased region" description="Basic and acidic residues" evidence="1">
    <location>
        <begin position="461"/>
        <end position="473"/>
    </location>
</feature>
<evidence type="ECO:0000313" key="3">
    <source>
        <dbReference type="Proteomes" id="UP001163846"/>
    </source>
</evidence>
<feature type="compositionally biased region" description="Polar residues" evidence="1">
    <location>
        <begin position="288"/>
        <end position="300"/>
    </location>
</feature>
<feature type="compositionally biased region" description="Acidic residues" evidence="1">
    <location>
        <begin position="215"/>
        <end position="225"/>
    </location>
</feature>
<name>A0AA38UGM1_9AGAR</name>
<evidence type="ECO:0000313" key="2">
    <source>
        <dbReference type="EMBL" id="KAJ3841092.1"/>
    </source>
</evidence>
<dbReference type="SUPFAM" id="SSF46689">
    <property type="entry name" value="Homeodomain-like"/>
    <property type="match status" value="1"/>
</dbReference>
<gene>
    <name evidence="2" type="ORF">F5878DRAFT_33226</name>
</gene>
<feature type="region of interest" description="Disordered" evidence="1">
    <location>
        <begin position="210"/>
        <end position="575"/>
    </location>
</feature>
<feature type="compositionally biased region" description="Basic residues" evidence="1">
    <location>
        <begin position="378"/>
        <end position="391"/>
    </location>
</feature>
<accession>A0AA38UGM1</accession>
<dbReference type="CDD" id="cd11655">
    <property type="entry name" value="rap1_myb-like"/>
    <property type="match status" value="1"/>
</dbReference>
<feature type="compositionally biased region" description="Polar residues" evidence="1">
    <location>
        <begin position="422"/>
        <end position="444"/>
    </location>
</feature>
<sequence length="575" mass="63600">MESDATQVFMRDGIPIYFVFHNSIRNRGAIKALAENIWAHGGEVVDSDDGADILLINPTRPGASQRLLQSAYDCHPDEDKSKIWVREMSFVDQCIKCGSLDLEPPPKRPVPGLPPGRGRIAFTQEDEENLCEHLARTLPDPTLGGRQSLMLYKSLVSMTTCLPDVYSWATRHTAQSWREHYKKNRERLDARIAEIVAEIGVNPKAFFYQKRESNSEEPETEEDQEEANKLADNEEAALEAQHRENMGQASTSGKELAEEDGHDENADIPPVPKPKPQRRKRRIHVVPNDTNEAGTSQTLVNAEPPLQPIDQDDGIVSDSEAAPEGSKPQNLPLPTHTLDPPTPSAKPATVEEPPYRNTRYRSRSRSVSVNPAPEIVPKRRGRKPSAKRAALRVRDPSPMEDIQEASPEAEELHSDREHGSLFSDTEPQQDTQLNAASGQLQEATNVPDKRARAEDDESEDDRQVRDILEKVGENESAPVPAVERTPPPPRRGPGRPRKQTPAVILVPGTPARGRGGQRKKPASVGSMSSDSVVPIDGSRASAHKKKRAAEETYNTPFKPIPGTEAARKAKRMAMA</sequence>
<dbReference type="AlphaFoldDB" id="A0AA38UGM1"/>
<organism evidence="2 3">
    <name type="scientific">Lentinula raphanica</name>
    <dbReference type="NCBI Taxonomy" id="153919"/>
    <lineage>
        <taxon>Eukaryota</taxon>
        <taxon>Fungi</taxon>
        <taxon>Dikarya</taxon>
        <taxon>Basidiomycota</taxon>
        <taxon>Agaricomycotina</taxon>
        <taxon>Agaricomycetes</taxon>
        <taxon>Agaricomycetidae</taxon>
        <taxon>Agaricales</taxon>
        <taxon>Marasmiineae</taxon>
        <taxon>Omphalotaceae</taxon>
        <taxon>Lentinula</taxon>
    </lineage>
</organism>
<dbReference type="InterPro" id="IPR009057">
    <property type="entry name" value="Homeodomain-like_sf"/>
</dbReference>
<comment type="caution">
    <text evidence="2">The sequence shown here is derived from an EMBL/GenBank/DDBJ whole genome shotgun (WGS) entry which is preliminary data.</text>
</comment>
<feature type="compositionally biased region" description="Basic and acidic residues" evidence="1">
    <location>
        <begin position="410"/>
        <end position="419"/>
    </location>
</feature>
<protein>
    <recommendedName>
        <fullName evidence="4">BRCT domain-containing protein</fullName>
    </recommendedName>
</protein>
<reference evidence="2" key="1">
    <citation type="submission" date="2022-08" db="EMBL/GenBank/DDBJ databases">
        <authorList>
            <consortium name="DOE Joint Genome Institute"/>
            <person name="Min B."/>
            <person name="Riley R."/>
            <person name="Sierra-Patev S."/>
            <person name="Naranjo-Ortiz M."/>
            <person name="Looney B."/>
            <person name="Konkel Z."/>
            <person name="Slot J.C."/>
            <person name="Sakamoto Y."/>
            <person name="Steenwyk J.L."/>
            <person name="Rokas A."/>
            <person name="Carro J."/>
            <person name="Camarero S."/>
            <person name="Ferreira P."/>
            <person name="Molpeceres G."/>
            <person name="Ruiz-Duenas F.J."/>
            <person name="Serrano A."/>
            <person name="Henrissat B."/>
            <person name="Drula E."/>
            <person name="Hughes K.W."/>
            <person name="Mata J.L."/>
            <person name="Ishikawa N.K."/>
            <person name="Vargas-Isla R."/>
            <person name="Ushijima S."/>
            <person name="Smith C.A."/>
            <person name="Ahrendt S."/>
            <person name="Andreopoulos W."/>
            <person name="He G."/>
            <person name="Labutti K."/>
            <person name="Lipzen A."/>
            <person name="Ng V."/>
            <person name="Sandor L."/>
            <person name="Barry K."/>
            <person name="Martinez A.T."/>
            <person name="Xiao Y."/>
            <person name="Gibbons J.G."/>
            <person name="Terashima K."/>
            <person name="Hibbett D.S."/>
            <person name="Grigoriev I.V."/>
        </authorList>
    </citation>
    <scope>NUCLEOTIDE SEQUENCE</scope>
    <source>
        <strain evidence="2">TFB9207</strain>
    </source>
</reference>
<evidence type="ECO:0000256" key="1">
    <source>
        <dbReference type="SAM" id="MobiDB-lite"/>
    </source>
</evidence>
<dbReference type="Gene3D" id="1.10.10.60">
    <property type="entry name" value="Homeodomain-like"/>
    <property type="match status" value="1"/>
</dbReference>
<evidence type="ECO:0008006" key="4">
    <source>
        <dbReference type="Google" id="ProtNLM"/>
    </source>
</evidence>